<organism evidence="7 8">
    <name type="scientific">Dovyalis caffra</name>
    <dbReference type="NCBI Taxonomy" id="77055"/>
    <lineage>
        <taxon>Eukaryota</taxon>
        <taxon>Viridiplantae</taxon>
        <taxon>Streptophyta</taxon>
        <taxon>Embryophyta</taxon>
        <taxon>Tracheophyta</taxon>
        <taxon>Spermatophyta</taxon>
        <taxon>Magnoliopsida</taxon>
        <taxon>eudicotyledons</taxon>
        <taxon>Gunneridae</taxon>
        <taxon>Pentapetalae</taxon>
        <taxon>rosids</taxon>
        <taxon>fabids</taxon>
        <taxon>Malpighiales</taxon>
        <taxon>Salicaceae</taxon>
        <taxon>Flacourtieae</taxon>
        <taxon>Dovyalis</taxon>
    </lineage>
</organism>
<feature type="domain" description="Bifunctional inhibitor/plant lipid transfer protein/seed storage helical" evidence="6">
    <location>
        <begin position="30"/>
        <end position="114"/>
    </location>
</feature>
<dbReference type="Pfam" id="PF00234">
    <property type="entry name" value="Tryp_alpha_amyl"/>
    <property type="match status" value="2"/>
</dbReference>
<reference evidence="7 8" key="1">
    <citation type="submission" date="2024-01" db="EMBL/GenBank/DDBJ databases">
        <authorList>
            <person name="Waweru B."/>
        </authorList>
    </citation>
    <scope>NUCLEOTIDE SEQUENCE [LARGE SCALE GENOMIC DNA]</scope>
</reference>
<keyword evidence="2 4" id="KW-0813">Transport</keyword>
<dbReference type="GO" id="GO:0008289">
    <property type="term" value="F:lipid binding"/>
    <property type="evidence" value="ECO:0007669"/>
    <property type="project" value="UniProtKB-KW"/>
</dbReference>
<name>A0AAV1RRS3_9ROSI</name>
<dbReference type="PROSITE" id="PS51257">
    <property type="entry name" value="PROKAR_LIPOPROTEIN"/>
    <property type="match status" value="1"/>
</dbReference>
<protein>
    <recommendedName>
        <fullName evidence="4">Non-specific lipid-transfer protein</fullName>
    </recommendedName>
</protein>
<keyword evidence="8" id="KW-1185">Reference proteome</keyword>
<dbReference type="PRINTS" id="PR00382">
    <property type="entry name" value="LIPIDTRNSFER"/>
</dbReference>
<keyword evidence="5" id="KW-0732">Signal</keyword>
<dbReference type="EMBL" id="CAWUPB010001156">
    <property type="protein sequence ID" value="CAK7339022.1"/>
    <property type="molecule type" value="Genomic_DNA"/>
</dbReference>
<dbReference type="CDD" id="cd01960">
    <property type="entry name" value="nsLTP1"/>
    <property type="match status" value="2"/>
</dbReference>
<feature type="signal peptide" evidence="5">
    <location>
        <begin position="1"/>
        <end position="26"/>
    </location>
</feature>
<dbReference type="GO" id="GO:0006869">
    <property type="term" value="P:lipid transport"/>
    <property type="evidence" value="ECO:0007669"/>
    <property type="project" value="InterPro"/>
</dbReference>
<dbReference type="Gene3D" id="1.10.110.10">
    <property type="entry name" value="Plant lipid-transfer and hydrophobic proteins"/>
    <property type="match status" value="2"/>
</dbReference>
<comment type="similarity">
    <text evidence="1 4">Belongs to the plant LTP family.</text>
</comment>
<gene>
    <name evidence="7" type="ORF">DCAF_LOCUS14070</name>
</gene>
<accession>A0AAV1RRS3</accession>
<dbReference type="SMART" id="SM00499">
    <property type="entry name" value="AAI"/>
    <property type="match status" value="2"/>
</dbReference>
<dbReference type="SUPFAM" id="SSF47699">
    <property type="entry name" value="Bifunctional inhibitor/lipid-transfer protein/seed storage 2S albumin"/>
    <property type="match status" value="2"/>
</dbReference>
<feature type="domain" description="Bifunctional inhibitor/plant lipid transfer protein/seed storage helical" evidence="6">
    <location>
        <begin position="200"/>
        <end position="284"/>
    </location>
</feature>
<comment type="function">
    <text evidence="4">Plant non-specific lipid-transfer proteins transfer phospholipids as well as galactolipids across membranes. May play a role in wax or cutin deposition in the cell walls of expanding epidermal cells and certain secretory tissues.</text>
</comment>
<keyword evidence="3" id="KW-1015">Disulfide bond</keyword>
<proteinExistence type="inferred from homology"/>
<sequence>MASSRSLKLAYAMLIVMVVGAPLAQAAISCGQVTSSLSQCIGYLQKGGAVPPPCCGGIKSLNSQARTTPDRQGVCNCLKSLAGQVSGINYGFAAGLPSKCGVSVPYKISPSTDCASQKCTFVRLESKLTAPLALSHSRSSGEGAFLLPNRCTLSDHRKDWLSCHLQPIQIMASSRSLKLAYAMLIVMVVGAPLAQAAISCGQVTSSLSQCMGYLQRGGAVPPPCCGGIKSLNSQANSTPDRQGVCNCLKSLAGQVSGINYGFAAGLPSKCGVSVPYKISPSTDCASMK</sequence>
<keyword evidence="4" id="KW-0446">Lipid-binding</keyword>
<comment type="caution">
    <text evidence="7">The sequence shown here is derived from an EMBL/GenBank/DDBJ whole genome shotgun (WGS) entry which is preliminary data.</text>
</comment>
<evidence type="ECO:0000256" key="3">
    <source>
        <dbReference type="ARBA" id="ARBA00023157"/>
    </source>
</evidence>
<dbReference type="AlphaFoldDB" id="A0AAV1RRS3"/>
<evidence type="ECO:0000313" key="8">
    <source>
        <dbReference type="Proteomes" id="UP001314170"/>
    </source>
</evidence>
<dbReference type="InterPro" id="IPR000528">
    <property type="entry name" value="Plant_nsLTP"/>
</dbReference>
<evidence type="ECO:0000256" key="1">
    <source>
        <dbReference type="ARBA" id="ARBA00009748"/>
    </source>
</evidence>
<dbReference type="InterPro" id="IPR036312">
    <property type="entry name" value="Bifun_inhib/LTP/seed_sf"/>
</dbReference>
<dbReference type="PROSITE" id="PS00597">
    <property type="entry name" value="PLANT_LTP"/>
    <property type="match status" value="1"/>
</dbReference>
<evidence type="ECO:0000256" key="4">
    <source>
        <dbReference type="RuleBase" id="RU000628"/>
    </source>
</evidence>
<evidence type="ECO:0000256" key="5">
    <source>
        <dbReference type="SAM" id="SignalP"/>
    </source>
</evidence>
<evidence type="ECO:0000313" key="7">
    <source>
        <dbReference type="EMBL" id="CAK7339022.1"/>
    </source>
</evidence>
<evidence type="ECO:0000256" key="2">
    <source>
        <dbReference type="ARBA" id="ARBA00022448"/>
    </source>
</evidence>
<dbReference type="Proteomes" id="UP001314170">
    <property type="component" value="Unassembled WGS sequence"/>
</dbReference>
<dbReference type="PANTHER" id="PTHR33076">
    <property type="entry name" value="NON-SPECIFIC LIPID-TRANSFER PROTEIN 2-RELATED"/>
    <property type="match status" value="1"/>
</dbReference>
<feature type="chain" id="PRO_5043751832" description="Non-specific lipid-transfer protein" evidence="5">
    <location>
        <begin position="27"/>
        <end position="288"/>
    </location>
</feature>
<dbReference type="FunFam" id="1.10.110.10:FF:000002">
    <property type="entry name" value="Non-specific lipid-transfer protein"/>
    <property type="match status" value="2"/>
</dbReference>
<evidence type="ECO:0000259" key="6">
    <source>
        <dbReference type="SMART" id="SM00499"/>
    </source>
</evidence>
<dbReference type="InterPro" id="IPR016140">
    <property type="entry name" value="Bifunc_inhib/LTP/seed_store"/>
</dbReference>